<dbReference type="GeneID" id="87935008"/>
<sequence length="387" mass="43469">MSLQITSIKFTFILLPLTTKTSPSSSARRLFLNHFKLQYNPLYTSQQPTYQFTMSATPFDEDDDPIMAEYNLFVKPPLPENRKLVLLQFFNKTATDPSTLRIPHIIGMRHKPESGFYEVDLPMDINTAYDRNKGVEMGTALTKSLEAKKGGTHGLAGGFSSVGPAATAASRGRRMAPGEEESPRMNFEEAARKNMVLKTQTLSGHRIANENVPHSYVGVFKGNNIHLTPFSDTVNLRPFQPHLDAVTEQERLNRPNPNAPQDAAPGARAPGRAIQMSLKSAMDGVATDTMADRTHKVQLEKWQHLDYMPDDTNGAWQAYRENLLLVPEQDLEGVNKEGTKEDAKGKTKEVADERDKICAMPDLVDKVAHLRTDWDEEKYIKIITEKW</sequence>
<evidence type="ECO:0000313" key="3">
    <source>
        <dbReference type="Proteomes" id="UP001326199"/>
    </source>
</evidence>
<dbReference type="Proteomes" id="UP001326199">
    <property type="component" value="Unassembled WGS sequence"/>
</dbReference>
<gene>
    <name evidence="2" type="ORF">QC763_608370</name>
</gene>
<proteinExistence type="predicted"/>
<keyword evidence="3" id="KW-1185">Reference proteome</keyword>
<evidence type="ECO:0000256" key="1">
    <source>
        <dbReference type="SAM" id="MobiDB-lite"/>
    </source>
</evidence>
<reference evidence="2 3" key="1">
    <citation type="journal article" date="2023" name="bioRxiv">
        <title>High-quality genome assemblies of four members of thePodospora anserinaspecies complex.</title>
        <authorList>
            <person name="Ament-Velasquez S.L."/>
            <person name="Vogan A.A."/>
            <person name="Wallerman O."/>
            <person name="Hartmann F."/>
            <person name="Gautier V."/>
            <person name="Silar P."/>
            <person name="Giraud T."/>
            <person name="Johannesson H."/>
        </authorList>
    </citation>
    <scope>NUCLEOTIDE SEQUENCE [LARGE SCALE GENOMIC DNA]</scope>
    <source>
        <strain evidence="2 3">CBS 411.78</strain>
    </source>
</reference>
<dbReference type="PANTHER" id="PTHR12069">
    <property type="entry name" value="DNA-DIRECTED RNA POLYMERASES III 80 KDA POLYPEPTIDE RNA POLYMERASE III SUBUNIT 5"/>
    <property type="match status" value="1"/>
</dbReference>
<comment type="caution">
    <text evidence="2">The sequence shown here is derived from an EMBL/GenBank/DDBJ whole genome shotgun (WGS) entry which is preliminary data.</text>
</comment>
<feature type="region of interest" description="Disordered" evidence="1">
    <location>
        <begin position="156"/>
        <end position="184"/>
    </location>
</feature>
<protein>
    <submittedName>
        <fullName evidence="2">Uncharacterized protein</fullName>
    </submittedName>
</protein>
<accession>A0ABR0H5W5</accession>
<dbReference type="EMBL" id="JAFFHB010000008">
    <property type="protein sequence ID" value="KAK4663440.1"/>
    <property type="molecule type" value="Genomic_DNA"/>
</dbReference>
<organism evidence="2 3">
    <name type="scientific">Podospora pseudopauciseta</name>
    <dbReference type="NCBI Taxonomy" id="2093780"/>
    <lineage>
        <taxon>Eukaryota</taxon>
        <taxon>Fungi</taxon>
        <taxon>Dikarya</taxon>
        <taxon>Ascomycota</taxon>
        <taxon>Pezizomycotina</taxon>
        <taxon>Sordariomycetes</taxon>
        <taxon>Sordariomycetidae</taxon>
        <taxon>Sordariales</taxon>
        <taxon>Podosporaceae</taxon>
        <taxon>Podospora</taxon>
    </lineage>
</organism>
<dbReference type="Pfam" id="PF04801">
    <property type="entry name" value="RPC5"/>
    <property type="match status" value="1"/>
</dbReference>
<name>A0ABR0H5W5_9PEZI</name>
<dbReference type="RefSeq" id="XP_062763406.1">
    <property type="nucleotide sequence ID" value="XM_062914665.1"/>
</dbReference>
<dbReference type="InterPro" id="IPR006886">
    <property type="entry name" value="RNA_pol_III_Rpc5"/>
</dbReference>
<feature type="region of interest" description="Disordered" evidence="1">
    <location>
        <begin position="249"/>
        <end position="269"/>
    </location>
</feature>
<dbReference type="PANTHER" id="PTHR12069:SF0">
    <property type="entry name" value="DNA-DIRECTED RNA POLYMERASE III SUBUNIT RPC5"/>
    <property type="match status" value="1"/>
</dbReference>
<evidence type="ECO:0000313" key="2">
    <source>
        <dbReference type="EMBL" id="KAK4663440.1"/>
    </source>
</evidence>